<feature type="transmembrane region" description="Helical" evidence="1">
    <location>
        <begin position="7"/>
        <end position="25"/>
    </location>
</feature>
<accession>A0A1H6IFC1</accession>
<gene>
    <name evidence="2" type="ORF">SAMN05421593_4351</name>
</gene>
<evidence type="ECO:0000313" key="2">
    <source>
        <dbReference type="EMBL" id="SEH45608.1"/>
    </source>
</evidence>
<evidence type="ECO:0000256" key="1">
    <source>
        <dbReference type="SAM" id="Phobius"/>
    </source>
</evidence>
<proteinExistence type="predicted"/>
<dbReference type="STRING" id="680127.SAMN05421593_4351"/>
<protein>
    <recommendedName>
        <fullName evidence="4">DUF3592 domain-containing protein</fullName>
    </recommendedName>
</protein>
<dbReference type="EMBL" id="FNWQ01000007">
    <property type="protein sequence ID" value="SEH45608.1"/>
    <property type="molecule type" value="Genomic_DNA"/>
</dbReference>
<dbReference type="AlphaFoldDB" id="A0A1H6IFC1"/>
<name>A0A1H6IFC1_CHRCI</name>
<dbReference type="Proteomes" id="UP000198561">
    <property type="component" value="Unassembled WGS sequence"/>
</dbReference>
<evidence type="ECO:0000313" key="3">
    <source>
        <dbReference type="Proteomes" id="UP000198561"/>
    </source>
</evidence>
<reference evidence="2 3" key="1">
    <citation type="submission" date="2016-10" db="EMBL/GenBank/DDBJ databases">
        <authorList>
            <person name="de Groot N.N."/>
        </authorList>
    </citation>
    <scope>NUCLEOTIDE SEQUENCE [LARGE SCALE GENOMIC DNA]</scope>
    <source>
        <strain evidence="2 3">DSM 23031</strain>
    </source>
</reference>
<organism evidence="2 3">
    <name type="scientific">Chryseobacterium culicis</name>
    <dbReference type="NCBI Taxonomy" id="680127"/>
    <lineage>
        <taxon>Bacteria</taxon>
        <taxon>Pseudomonadati</taxon>
        <taxon>Bacteroidota</taxon>
        <taxon>Flavobacteriia</taxon>
        <taxon>Flavobacteriales</taxon>
        <taxon>Weeksellaceae</taxon>
        <taxon>Chryseobacterium group</taxon>
        <taxon>Chryseobacterium</taxon>
    </lineage>
</organism>
<keyword evidence="1" id="KW-0472">Membrane</keyword>
<sequence length="107" mass="12681">MRDKIKIFGILTILLLCIYLFYNYLRESRLREVEYVNKNFNIINGIVTRKSVQKGNHIWVKYKVNGNVYVESDGFLESQKVNVGDSVKVKYSIDKPELMITEFNDYF</sequence>
<keyword evidence="1" id="KW-1133">Transmembrane helix</keyword>
<evidence type="ECO:0008006" key="4">
    <source>
        <dbReference type="Google" id="ProtNLM"/>
    </source>
</evidence>
<keyword evidence="1" id="KW-0812">Transmembrane</keyword>